<feature type="transmembrane region" description="Helical" evidence="1">
    <location>
        <begin position="309"/>
        <end position="330"/>
    </location>
</feature>
<evidence type="ECO:0000313" key="2">
    <source>
        <dbReference type="EMBL" id="SDJ34712.1"/>
    </source>
</evidence>
<sequence>MKKFLETIREYSEKNPKAFKALAALSFFGSLFVLSPLLNVVLQFRPAIKDFSQHVISNGTIYNYDVSSRIKTYYGSIISVIAVSGLLFSGLFIYFRKKIADSVFSQKSLELVFNLSLVGMMSVFAGFFLINADVAVYIVFFLAVYTLFHTKADRANSDEDGFWILSVSIPFAMLLFEWFQKKIQTGFFSVDLVVSNVTIPFSTKNIFFFLLFVLVNMAASIFLRWFLGKENDSQIALKRMTLFAATIPLAGIVAVQSLGLEFFNILNVRTGYVFDSPKLLFAVVAVVAIGISLWRYFKLRGKEVVQTNVIARYFFPLLIVSLAFMIAQPWRVAGAQDEFFESANHGISVDHFFRYGSIPIIETFDAHMLSNEIFGFVYSFLNGYEPWSPFLYNSYADIFNYLLLFFLLRKLLDPKIALVVCLCFPMLDILNNYFIFTVFVALALLRLFKTRSTRAFYVYWISILLLSLYRLDLGFPSVIAGTAAYFIFNYIGKNTYELKKFVVTAAVTFGSALLLFAVLCLVKGINPLERLHEFVVVSMSNQNWTFENMGDQSTTVFRIVYYVLPLALIFLLAGLCLRTFLDRKYANEIMSNERSREAAILFVFFALAFYFNIPRGIVRHTLLMNIIVTFTSTIPIAVCCFIFIKKRTYNLMLFLFLIIGFSFLVKLNETSLKGKSQSLLAAAIGSQSFNEKFQEAYPFNGTRTKPQTDEKEIQYFKSLLDAVLKPDETYFDFSSHNYYFALTGRKNPLYVNQTPLMLNGDFSQQRALEEIKGKNISVVLMSDSTNMWRTIDEVSVDLKYYMLSEYVYHNFKPILKLKDIIMFVRKDKWETYKKQLNTSKTILTDFMISDFSKINVGKLNNNQISVAPSERKGLVLTSAGSDPFITGIIPAISETTAFEKNAPVNIDIKFFDSNGPVQVFYLLPGQETYTEENSVRKTLSAAENTVSLNLSAFPKDIRIDCDAPKVEISAIHFSNPVNPNSILPEVPNQQLKNIPRVWGEKADSNVFDKVKKLEYQLLQPEIILSLDTQSNLKQPMYLFTEFKSDEVINVRVNLYDKTNVKRGEYTFLAEKGLHQYALRLSTNYYWWNSAIAKITLSADKAIAIDKFAIISSNGSFQKSSDSSTFTLSNITDEYWEGGVGLKMNVLLMGKSPVVLKVLANAKTLEFSDGSIMHIKKYTEAGDYIHIEMEEQVGLFKASAAYPNNIKIK</sequence>
<feature type="transmembrane region" description="Helical" evidence="1">
    <location>
        <begin position="416"/>
        <end position="445"/>
    </location>
</feature>
<accession>A0A1G8SZL3</accession>
<dbReference type="EMBL" id="FNEZ01000001">
    <property type="protein sequence ID" value="SDJ34712.1"/>
    <property type="molecule type" value="Genomic_DNA"/>
</dbReference>
<feature type="transmembrane region" description="Helical" evidence="1">
    <location>
        <begin position="598"/>
        <end position="617"/>
    </location>
</feature>
<feature type="transmembrane region" description="Helical" evidence="1">
    <location>
        <begin position="623"/>
        <end position="644"/>
    </location>
</feature>
<dbReference type="AlphaFoldDB" id="A0A1G8SZL3"/>
<feature type="transmembrane region" description="Helical" evidence="1">
    <location>
        <begin position="206"/>
        <end position="227"/>
    </location>
</feature>
<gene>
    <name evidence="2" type="ORF">SAMN04487935_0765</name>
</gene>
<dbReference type="Proteomes" id="UP000199580">
    <property type="component" value="Unassembled WGS sequence"/>
</dbReference>
<name>A0A1G8SZL3_9FLAO</name>
<feature type="transmembrane region" description="Helical" evidence="1">
    <location>
        <begin position="457"/>
        <end position="488"/>
    </location>
</feature>
<dbReference type="RefSeq" id="WP_091391951.1">
    <property type="nucleotide sequence ID" value="NZ_BKAI01000002.1"/>
</dbReference>
<feature type="transmembrane region" description="Helical" evidence="1">
    <location>
        <begin position="162"/>
        <end position="179"/>
    </location>
</feature>
<evidence type="ECO:0000313" key="3">
    <source>
        <dbReference type="Proteomes" id="UP000199580"/>
    </source>
</evidence>
<feature type="transmembrane region" description="Helical" evidence="1">
    <location>
        <begin position="390"/>
        <end position="409"/>
    </location>
</feature>
<keyword evidence="1" id="KW-0812">Transmembrane</keyword>
<keyword evidence="1" id="KW-1133">Transmembrane helix</keyword>
<feature type="transmembrane region" description="Helical" evidence="1">
    <location>
        <begin position="651"/>
        <end position="668"/>
    </location>
</feature>
<feature type="transmembrane region" description="Helical" evidence="1">
    <location>
        <begin position="500"/>
        <end position="525"/>
    </location>
</feature>
<feature type="transmembrane region" description="Helical" evidence="1">
    <location>
        <begin position="559"/>
        <end position="577"/>
    </location>
</feature>
<proteinExistence type="predicted"/>
<feature type="transmembrane region" description="Helical" evidence="1">
    <location>
        <begin position="279"/>
        <end position="297"/>
    </location>
</feature>
<protein>
    <submittedName>
        <fullName evidence="2">Uncharacterized protein</fullName>
    </submittedName>
</protein>
<feature type="transmembrane region" description="Helical" evidence="1">
    <location>
        <begin position="239"/>
        <end position="259"/>
    </location>
</feature>
<feature type="transmembrane region" description="Helical" evidence="1">
    <location>
        <begin position="73"/>
        <end position="96"/>
    </location>
</feature>
<organism evidence="2 3">
    <name type="scientific">Flavobacterium noncentrifugens</name>
    <dbReference type="NCBI Taxonomy" id="1128970"/>
    <lineage>
        <taxon>Bacteria</taxon>
        <taxon>Pseudomonadati</taxon>
        <taxon>Bacteroidota</taxon>
        <taxon>Flavobacteriia</taxon>
        <taxon>Flavobacteriales</taxon>
        <taxon>Flavobacteriaceae</taxon>
        <taxon>Flavobacterium</taxon>
    </lineage>
</organism>
<keyword evidence="3" id="KW-1185">Reference proteome</keyword>
<keyword evidence="1" id="KW-0472">Membrane</keyword>
<dbReference type="STRING" id="1128970.SAMN04487935_0765"/>
<feature type="transmembrane region" description="Helical" evidence="1">
    <location>
        <begin position="21"/>
        <end position="42"/>
    </location>
</feature>
<dbReference type="OrthoDB" id="1465952at2"/>
<evidence type="ECO:0000256" key="1">
    <source>
        <dbReference type="SAM" id="Phobius"/>
    </source>
</evidence>
<feature type="transmembrane region" description="Helical" evidence="1">
    <location>
        <begin position="134"/>
        <end position="150"/>
    </location>
</feature>
<feature type="transmembrane region" description="Helical" evidence="1">
    <location>
        <begin position="108"/>
        <end position="128"/>
    </location>
</feature>
<reference evidence="2 3" key="1">
    <citation type="submission" date="2016-10" db="EMBL/GenBank/DDBJ databases">
        <authorList>
            <person name="de Groot N.N."/>
        </authorList>
    </citation>
    <scope>NUCLEOTIDE SEQUENCE [LARGE SCALE GENOMIC DNA]</scope>
    <source>
        <strain evidence="2 3">CGMCC 1.10076</strain>
    </source>
</reference>